<evidence type="ECO:0000313" key="2">
    <source>
        <dbReference type="Proteomes" id="UP000297729"/>
    </source>
</evidence>
<organism evidence="1 2">
    <name type="scientific">Duganella callida</name>
    <dbReference type="NCBI Taxonomy" id="2561932"/>
    <lineage>
        <taxon>Bacteria</taxon>
        <taxon>Pseudomonadati</taxon>
        <taxon>Pseudomonadota</taxon>
        <taxon>Betaproteobacteria</taxon>
        <taxon>Burkholderiales</taxon>
        <taxon>Oxalobacteraceae</taxon>
        <taxon>Telluria group</taxon>
        <taxon>Duganella</taxon>
    </lineage>
</organism>
<dbReference type="Proteomes" id="UP000297729">
    <property type="component" value="Unassembled WGS sequence"/>
</dbReference>
<sequence length="60" mass="7047">MKKLPAKPPKGLVFERQPLHAHELDVDLHRKLMQTPTFEETTREDFKRILAELKNEPGKI</sequence>
<protein>
    <submittedName>
        <fullName evidence="1">Uncharacterized protein</fullName>
    </submittedName>
</protein>
<gene>
    <name evidence="1" type="ORF">E4L98_11985</name>
</gene>
<dbReference type="EMBL" id="SPVG01000121">
    <property type="protein sequence ID" value="TFW22566.1"/>
    <property type="molecule type" value="Genomic_DNA"/>
</dbReference>
<name>A0A4Y9SJI4_9BURK</name>
<reference evidence="1 2" key="1">
    <citation type="submission" date="2019-03" db="EMBL/GenBank/DDBJ databases">
        <title>Draft Genome Sequence of Duganella callidus sp. nov., a Novel Duganella Species Isolated from Cultivated Soil.</title>
        <authorList>
            <person name="Raths R."/>
            <person name="Peta V."/>
            <person name="Bucking H."/>
        </authorList>
    </citation>
    <scope>NUCLEOTIDE SEQUENCE [LARGE SCALE GENOMIC DNA]</scope>
    <source>
        <strain evidence="1 2">DN04</strain>
    </source>
</reference>
<dbReference type="AlphaFoldDB" id="A0A4Y9SJI4"/>
<dbReference type="OrthoDB" id="9924469at2"/>
<keyword evidence="2" id="KW-1185">Reference proteome</keyword>
<comment type="caution">
    <text evidence="1">The sequence shown here is derived from an EMBL/GenBank/DDBJ whole genome shotgun (WGS) entry which is preliminary data.</text>
</comment>
<evidence type="ECO:0000313" key="1">
    <source>
        <dbReference type="EMBL" id="TFW22566.1"/>
    </source>
</evidence>
<proteinExistence type="predicted"/>
<accession>A0A4Y9SJI4</accession>
<dbReference type="RefSeq" id="WP_135201788.1">
    <property type="nucleotide sequence ID" value="NZ_SPVG01000121.1"/>
</dbReference>